<keyword evidence="1" id="KW-0812">Transmembrane</keyword>
<comment type="caution">
    <text evidence="2">The sequence shown here is derived from an EMBL/GenBank/DDBJ whole genome shotgun (WGS) entry which is preliminary data.</text>
</comment>
<reference evidence="2 3" key="1">
    <citation type="submission" date="2014-07" db="EMBL/GenBank/DDBJ databases">
        <authorList>
            <person name="Harkins D.M."/>
            <person name="Lesho E."/>
            <person name="Waterman P.E."/>
            <person name="Chan A."/>
            <person name="Fouts D.E."/>
        </authorList>
    </citation>
    <scope>NUCLEOTIDE SEQUENCE [LARGE SCALE GENOMIC DNA]</scope>
    <source>
        <strain evidence="2 3">MRSN 3527</strain>
    </source>
</reference>
<dbReference type="AlphaFoldDB" id="A0A0J1A6P8"/>
<feature type="transmembrane region" description="Helical" evidence="1">
    <location>
        <begin position="103"/>
        <end position="125"/>
    </location>
</feature>
<protein>
    <submittedName>
        <fullName evidence="2">PF04657 family protein</fullName>
    </submittedName>
</protein>
<evidence type="ECO:0000313" key="2">
    <source>
        <dbReference type="EMBL" id="KLT89910.1"/>
    </source>
</evidence>
<gene>
    <name evidence="2" type="ORF">T630_0455</name>
</gene>
<dbReference type="EMBL" id="JPHZ01000011">
    <property type="protein sequence ID" value="KLT89910.1"/>
    <property type="molecule type" value="Genomic_DNA"/>
</dbReference>
<evidence type="ECO:0000313" key="3">
    <source>
        <dbReference type="Proteomes" id="UP000036122"/>
    </source>
</evidence>
<keyword evidence="1" id="KW-0472">Membrane</keyword>
<organism evidence="2 3">
    <name type="scientific">Acinetobacter baumannii MRSN 3527</name>
    <dbReference type="NCBI Taxonomy" id="1409923"/>
    <lineage>
        <taxon>Bacteria</taxon>
        <taxon>Pseudomonadati</taxon>
        <taxon>Pseudomonadota</taxon>
        <taxon>Gammaproteobacteria</taxon>
        <taxon>Moraxellales</taxon>
        <taxon>Moraxellaceae</taxon>
        <taxon>Acinetobacter</taxon>
        <taxon>Acinetobacter calcoaceticus/baumannii complex</taxon>
    </lineage>
</organism>
<dbReference type="PATRIC" id="fig|1409923.3.peg.2814"/>
<name>A0A0J1A6P8_ACIBA</name>
<dbReference type="InterPro" id="IPR006750">
    <property type="entry name" value="YdcZ"/>
</dbReference>
<dbReference type="Proteomes" id="UP000036122">
    <property type="component" value="Unassembled WGS sequence"/>
</dbReference>
<dbReference type="GO" id="GO:0005886">
    <property type="term" value="C:plasma membrane"/>
    <property type="evidence" value="ECO:0007669"/>
    <property type="project" value="TreeGrafter"/>
</dbReference>
<keyword evidence="1" id="KW-1133">Transmembrane helix</keyword>
<dbReference type="PANTHER" id="PTHR34821">
    <property type="entry name" value="INNER MEMBRANE PROTEIN YDCZ"/>
    <property type="match status" value="1"/>
</dbReference>
<sequence length="156" mass="17218">MIKMMKFSSQLFLILPLAMGIGVAMAFQTAINAQLREQLHSPLQAALLSFFIGTIVLAIMVFFQSAEKPSLSEISNIPWLLWTGGFLGVYAISMSIYTAPKLGFLTFTGLVVFGQLVISMLLDHFGWLGTEKTPVTWQRFLGGVVIFVGVLLTLQR</sequence>
<dbReference type="Pfam" id="PF04657">
    <property type="entry name" value="DMT_YdcZ"/>
    <property type="match status" value="1"/>
</dbReference>
<accession>A0A0J1A6P8</accession>
<feature type="transmembrane region" description="Helical" evidence="1">
    <location>
        <begin position="77"/>
        <end position="97"/>
    </location>
</feature>
<feature type="transmembrane region" description="Helical" evidence="1">
    <location>
        <begin position="137"/>
        <end position="154"/>
    </location>
</feature>
<proteinExistence type="predicted"/>
<evidence type="ECO:0000256" key="1">
    <source>
        <dbReference type="SAM" id="Phobius"/>
    </source>
</evidence>
<dbReference type="PANTHER" id="PTHR34821:SF2">
    <property type="entry name" value="INNER MEMBRANE PROTEIN YDCZ"/>
    <property type="match status" value="1"/>
</dbReference>
<feature type="transmembrane region" description="Helical" evidence="1">
    <location>
        <begin position="42"/>
        <end position="65"/>
    </location>
</feature>